<sequence>MDSNLPPRLRRTAIYHAVLWLCFQGNGRPMSPSEQVRGAGDDTCHPCENVNRWRSLFLRMQKKGVLPSCTSGNFSPDCRSHLYGRPLLSICDQDKRPPRPIREVLAELWRRAPATEGVFRKAGNAKHLSEIKARLDAGADLDVEAQPVILLAALLKDFLRQLPDGLLGAPLYPAWMRAMERAESQRCSELRLVSNRLPKANVHLLQRLLLVLRHISQSADCNKMDARNLAVCISPNLLPLQHLSLDKVEKVTVLTQFLIENCGEIFDDIPHTPPGGPAEDQLDDSTDSLWSHGQDSAYESADPEAEADPARDRRSPPRVAAEEPAVTPSLRPSSVVSRRPGRPVSRRRSEPVMLRSAGMRTLLKLARGDEVDEEGRPLARGDGEGRPLARGDGEGRPLKKQNSHDSFLLTTALPSPSGNRLPPHGSSVPTLGGGAKRHSWSLRKEDRRTASGHRGSQ</sequence>
<reference evidence="3" key="1">
    <citation type="journal article" date="2023" name="Science">
        <title>Genome structures resolve the early diversification of teleost fishes.</title>
        <authorList>
            <person name="Parey E."/>
            <person name="Louis A."/>
            <person name="Montfort J."/>
            <person name="Bouchez O."/>
            <person name="Roques C."/>
            <person name="Iampietro C."/>
            <person name="Lluch J."/>
            <person name="Castinel A."/>
            <person name="Donnadieu C."/>
            <person name="Desvignes T."/>
            <person name="Floi Bucao C."/>
            <person name="Jouanno E."/>
            <person name="Wen M."/>
            <person name="Mejri S."/>
            <person name="Dirks R."/>
            <person name="Jansen H."/>
            <person name="Henkel C."/>
            <person name="Chen W.J."/>
            <person name="Zahm M."/>
            <person name="Cabau C."/>
            <person name="Klopp C."/>
            <person name="Thompson A.W."/>
            <person name="Robinson-Rechavi M."/>
            <person name="Braasch I."/>
            <person name="Lecointre G."/>
            <person name="Bobe J."/>
            <person name="Postlethwait J.H."/>
            <person name="Berthelot C."/>
            <person name="Roest Crollius H."/>
            <person name="Guiguen Y."/>
        </authorList>
    </citation>
    <scope>NUCLEOTIDE SEQUENCE</scope>
    <source>
        <strain evidence="3">WJC10195</strain>
    </source>
</reference>
<dbReference type="InterPro" id="IPR008936">
    <property type="entry name" value="Rho_GTPase_activation_prot"/>
</dbReference>
<evidence type="ECO:0000313" key="4">
    <source>
        <dbReference type="Proteomes" id="UP001152622"/>
    </source>
</evidence>
<dbReference type="InterPro" id="IPR000198">
    <property type="entry name" value="RhoGAP_dom"/>
</dbReference>
<comment type="caution">
    <text evidence="3">The sequence shown here is derived from an EMBL/GenBank/DDBJ whole genome shotgun (WGS) entry which is preliminary data.</text>
</comment>
<dbReference type="Gene3D" id="1.10.555.10">
    <property type="entry name" value="Rho GTPase activation protein"/>
    <property type="match status" value="1"/>
</dbReference>
<evidence type="ECO:0000313" key="3">
    <source>
        <dbReference type="EMBL" id="KAJ8362895.1"/>
    </source>
</evidence>
<keyword evidence="4" id="KW-1185">Reference proteome</keyword>
<dbReference type="AlphaFoldDB" id="A0A9Q1FNF9"/>
<feature type="compositionally biased region" description="Polar residues" evidence="1">
    <location>
        <begin position="404"/>
        <end position="418"/>
    </location>
</feature>
<feature type="domain" description="Rho-GAP" evidence="2">
    <location>
        <begin position="85"/>
        <end position="266"/>
    </location>
</feature>
<evidence type="ECO:0000259" key="2">
    <source>
        <dbReference type="PROSITE" id="PS50238"/>
    </source>
</evidence>
<feature type="compositionally biased region" description="Basic and acidic residues" evidence="1">
    <location>
        <begin position="366"/>
        <end position="397"/>
    </location>
</feature>
<evidence type="ECO:0000256" key="1">
    <source>
        <dbReference type="SAM" id="MobiDB-lite"/>
    </source>
</evidence>
<feature type="region of interest" description="Disordered" evidence="1">
    <location>
        <begin position="268"/>
        <end position="457"/>
    </location>
</feature>
<name>A0A9Q1FNF9_SYNKA</name>
<dbReference type="Pfam" id="PF00620">
    <property type="entry name" value="RhoGAP"/>
    <property type="match status" value="1"/>
</dbReference>
<accession>A0A9Q1FNF9</accession>
<protein>
    <recommendedName>
        <fullName evidence="2">Rho-GAP domain-containing protein</fullName>
    </recommendedName>
</protein>
<organism evidence="3 4">
    <name type="scientific">Synaphobranchus kaupii</name>
    <name type="common">Kaup's arrowtooth eel</name>
    <dbReference type="NCBI Taxonomy" id="118154"/>
    <lineage>
        <taxon>Eukaryota</taxon>
        <taxon>Metazoa</taxon>
        <taxon>Chordata</taxon>
        <taxon>Craniata</taxon>
        <taxon>Vertebrata</taxon>
        <taxon>Euteleostomi</taxon>
        <taxon>Actinopterygii</taxon>
        <taxon>Neopterygii</taxon>
        <taxon>Teleostei</taxon>
        <taxon>Anguilliformes</taxon>
        <taxon>Synaphobranchidae</taxon>
        <taxon>Synaphobranchus</taxon>
    </lineage>
</organism>
<dbReference type="PANTHER" id="PTHR23179:SF26">
    <property type="entry name" value="T-CELL ACTIVATION RHO GTPASE-ACTIVATING PROTEIN"/>
    <property type="match status" value="1"/>
</dbReference>
<proteinExistence type="predicted"/>
<gene>
    <name evidence="3" type="ORF">SKAU_G00117260</name>
</gene>
<dbReference type="GO" id="GO:0007165">
    <property type="term" value="P:signal transduction"/>
    <property type="evidence" value="ECO:0007669"/>
    <property type="project" value="InterPro"/>
</dbReference>
<dbReference type="SMART" id="SM00324">
    <property type="entry name" value="RhoGAP"/>
    <property type="match status" value="1"/>
</dbReference>
<dbReference type="SUPFAM" id="SSF48350">
    <property type="entry name" value="GTPase activation domain, GAP"/>
    <property type="match status" value="1"/>
</dbReference>
<feature type="compositionally biased region" description="Low complexity" evidence="1">
    <location>
        <begin position="326"/>
        <end position="338"/>
    </location>
</feature>
<dbReference type="EMBL" id="JAINUF010000004">
    <property type="protein sequence ID" value="KAJ8362895.1"/>
    <property type="molecule type" value="Genomic_DNA"/>
</dbReference>
<dbReference type="OrthoDB" id="27389at2759"/>
<dbReference type="GO" id="GO:0005096">
    <property type="term" value="F:GTPase activator activity"/>
    <property type="evidence" value="ECO:0007669"/>
    <property type="project" value="TreeGrafter"/>
</dbReference>
<dbReference type="Proteomes" id="UP001152622">
    <property type="component" value="Chromosome 4"/>
</dbReference>
<dbReference type="PROSITE" id="PS50238">
    <property type="entry name" value="RHOGAP"/>
    <property type="match status" value="1"/>
</dbReference>
<dbReference type="PANTHER" id="PTHR23179">
    <property type="entry name" value="T-CELL ACTIVATION RHO GTPASE ACTIVATING PROTEIN-RELATED"/>
    <property type="match status" value="1"/>
</dbReference>